<dbReference type="AlphaFoldDB" id="A0AAV4QSW7"/>
<name>A0AAV4QSW7_9ARAC</name>
<comment type="caution">
    <text evidence="1">The sequence shown here is derived from an EMBL/GenBank/DDBJ whole genome shotgun (WGS) entry which is preliminary data.</text>
</comment>
<keyword evidence="2" id="KW-1185">Reference proteome</keyword>
<dbReference type="Proteomes" id="UP001054837">
    <property type="component" value="Unassembled WGS sequence"/>
</dbReference>
<organism evidence="1 2">
    <name type="scientific">Caerostris darwini</name>
    <dbReference type="NCBI Taxonomy" id="1538125"/>
    <lineage>
        <taxon>Eukaryota</taxon>
        <taxon>Metazoa</taxon>
        <taxon>Ecdysozoa</taxon>
        <taxon>Arthropoda</taxon>
        <taxon>Chelicerata</taxon>
        <taxon>Arachnida</taxon>
        <taxon>Araneae</taxon>
        <taxon>Araneomorphae</taxon>
        <taxon>Entelegynae</taxon>
        <taxon>Araneoidea</taxon>
        <taxon>Araneidae</taxon>
        <taxon>Caerostris</taxon>
    </lineage>
</organism>
<accession>A0AAV4QSW7</accession>
<sequence>MKNNNNNEKAKKESRYFEAILGLNRERGIRRLSVNRKAAFMAFQKAGAARNNVKDPFNLAENCCRLCNDFSHEGKKRAKRASRGVSITERGWGATVWRGCHPNAPFTLFWNEMCPFRPRVKTMEFRL</sequence>
<protein>
    <submittedName>
        <fullName evidence="1">Uncharacterized protein</fullName>
    </submittedName>
</protein>
<gene>
    <name evidence="1" type="ORF">CDAR_535991</name>
</gene>
<evidence type="ECO:0000313" key="2">
    <source>
        <dbReference type="Proteomes" id="UP001054837"/>
    </source>
</evidence>
<dbReference type="EMBL" id="BPLQ01004902">
    <property type="protein sequence ID" value="GIY11421.1"/>
    <property type="molecule type" value="Genomic_DNA"/>
</dbReference>
<evidence type="ECO:0000313" key="1">
    <source>
        <dbReference type="EMBL" id="GIY11421.1"/>
    </source>
</evidence>
<proteinExistence type="predicted"/>
<reference evidence="1 2" key="1">
    <citation type="submission" date="2021-06" db="EMBL/GenBank/DDBJ databases">
        <title>Caerostris darwini draft genome.</title>
        <authorList>
            <person name="Kono N."/>
            <person name="Arakawa K."/>
        </authorList>
    </citation>
    <scope>NUCLEOTIDE SEQUENCE [LARGE SCALE GENOMIC DNA]</scope>
</reference>